<dbReference type="InParanoid" id="A0A507BE26"/>
<dbReference type="InterPro" id="IPR021276">
    <property type="entry name" value="DUF2855"/>
</dbReference>
<gene>
    <name evidence="1" type="ORF">E0L32_002834</name>
</gene>
<comment type="caution">
    <text evidence="1">The sequence shown here is derived from an EMBL/GenBank/DDBJ whole genome shotgun (WGS) entry which is preliminary data.</text>
</comment>
<name>A0A507BE26_9PEZI</name>
<dbReference type="RefSeq" id="XP_030999444.1">
    <property type="nucleotide sequence ID" value="XM_031137067.1"/>
</dbReference>
<keyword evidence="2" id="KW-1185">Reference proteome</keyword>
<sequence length="405" mass="44461">MAAVHVVSKLDNSEHAVCKITSDNSVLAPSSVRAQSLLISLTSNNLTYARNGGRLHWWDVYPVPPDAPAPFNNRQEWGIVPAWGYARVVESTVDAIAKGSLLYGMWPTSVHFVDLQLRRSEPAGHWIECSPHRDQLMTAYNHYEEASPTDPLELQMTALCKPLSGGPSLLNSSVFSAQRLHPFGTGAPWSEEDADLSSAVVISLSASSKTGRSFFWELARNRDTASSGPLALLQLTSAPETLPQYETTLPVKSMFYGDLDSVSWAQRFQPSRIVILDFGAPDAVLESVRSSSSKIAASVTVISIGYEAKVYKPEELQARMATNSSKVQLNTSGLRDQAVKLVGADNYFQRLDTDWKRWLEEKAYGDLQAKVMSGVEGRQGIEGAWSDLCQRRVPANVGMIVDLSK</sequence>
<evidence type="ECO:0000313" key="1">
    <source>
        <dbReference type="EMBL" id="TPX17733.1"/>
    </source>
</evidence>
<dbReference type="Proteomes" id="UP000319257">
    <property type="component" value="Unassembled WGS sequence"/>
</dbReference>
<dbReference type="OrthoDB" id="192702at2759"/>
<dbReference type="AlphaFoldDB" id="A0A507BE26"/>
<dbReference type="EMBL" id="SKBQ01000012">
    <property type="protein sequence ID" value="TPX17733.1"/>
    <property type="molecule type" value="Genomic_DNA"/>
</dbReference>
<accession>A0A507BE26</accession>
<organism evidence="1 2">
    <name type="scientific">Thyridium curvatum</name>
    <dbReference type="NCBI Taxonomy" id="1093900"/>
    <lineage>
        <taxon>Eukaryota</taxon>
        <taxon>Fungi</taxon>
        <taxon>Dikarya</taxon>
        <taxon>Ascomycota</taxon>
        <taxon>Pezizomycotina</taxon>
        <taxon>Sordariomycetes</taxon>
        <taxon>Sordariomycetidae</taxon>
        <taxon>Thyridiales</taxon>
        <taxon>Thyridiaceae</taxon>
        <taxon>Thyridium</taxon>
    </lineage>
</organism>
<reference evidence="1 2" key="1">
    <citation type="submission" date="2019-06" db="EMBL/GenBank/DDBJ databases">
        <title>Draft genome sequence of the filamentous fungus Phialemoniopsis curvata isolated from diesel fuel.</title>
        <authorList>
            <person name="Varaljay V.A."/>
            <person name="Lyon W.J."/>
            <person name="Crouch A.L."/>
            <person name="Drake C.E."/>
            <person name="Hollomon J.M."/>
            <person name="Nadeau L.J."/>
            <person name="Nunn H.S."/>
            <person name="Stevenson B.S."/>
            <person name="Bojanowski C.L."/>
            <person name="Crookes-Goodson W.J."/>
        </authorList>
    </citation>
    <scope>NUCLEOTIDE SEQUENCE [LARGE SCALE GENOMIC DNA]</scope>
    <source>
        <strain evidence="1 2">D216</strain>
    </source>
</reference>
<dbReference type="GeneID" id="41970281"/>
<dbReference type="Pfam" id="PF11017">
    <property type="entry name" value="DUF2855"/>
    <property type="match status" value="1"/>
</dbReference>
<evidence type="ECO:0000313" key="2">
    <source>
        <dbReference type="Proteomes" id="UP000319257"/>
    </source>
</evidence>
<protein>
    <submittedName>
        <fullName evidence="1">Uncharacterized protein</fullName>
    </submittedName>
</protein>
<proteinExistence type="predicted"/>